<dbReference type="RefSeq" id="WP_131851860.1">
    <property type="nucleotide sequence ID" value="NZ_SKFH01000011.1"/>
</dbReference>
<dbReference type="Gene3D" id="3.30.70.1290">
    <property type="entry name" value="Transposase IS200-like"/>
    <property type="match status" value="1"/>
</dbReference>
<dbReference type="InterPro" id="IPR002686">
    <property type="entry name" value="Transposase_17"/>
</dbReference>
<keyword evidence="3" id="KW-1185">Reference proteome</keyword>
<dbReference type="SUPFAM" id="SSF143422">
    <property type="entry name" value="Transposase IS200-like"/>
    <property type="match status" value="1"/>
</dbReference>
<dbReference type="GO" id="GO:0006313">
    <property type="term" value="P:DNA transposition"/>
    <property type="evidence" value="ECO:0007669"/>
    <property type="project" value="InterPro"/>
</dbReference>
<dbReference type="EMBL" id="SKFH01000011">
    <property type="protein sequence ID" value="TCZ72246.1"/>
    <property type="molecule type" value="Genomic_DNA"/>
</dbReference>
<dbReference type="GO" id="GO:0004803">
    <property type="term" value="F:transposase activity"/>
    <property type="evidence" value="ECO:0007669"/>
    <property type="project" value="InterPro"/>
</dbReference>
<dbReference type="PANTHER" id="PTHR33360:SF2">
    <property type="entry name" value="TRANSPOSASE FOR INSERTION SEQUENCE ELEMENT IS200"/>
    <property type="match status" value="1"/>
</dbReference>
<proteinExistence type="predicted"/>
<dbReference type="Pfam" id="PF01797">
    <property type="entry name" value="Y1_Tnp"/>
    <property type="match status" value="1"/>
</dbReference>
<evidence type="ECO:0000313" key="3">
    <source>
        <dbReference type="Proteomes" id="UP000295164"/>
    </source>
</evidence>
<accession>A0A4R4E3R7</accession>
<evidence type="ECO:0000313" key="2">
    <source>
        <dbReference type="EMBL" id="TCZ72246.1"/>
    </source>
</evidence>
<dbReference type="Proteomes" id="UP000295164">
    <property type="component" value="Unassembled WGS sequence"/>
</dbReference>
<organism evidence="2 3">
    <name type="scientific">Flaviaesturariibacter aridisoli</name>
    <dbReference type="NCBI Taxonomy" id="2545761"/>
    <lineage>
        <taxon>Bacteria</taxon>
        <taxon>Pseudomonadati</taxon>
        <taxon>Bacteroidota</taxon>
        <taxon>Chitinophagia</taxon>
        <taxon>Chitinophagales</taxon>
        <taxon>Chitinophagaceae</taxon>
        <taxon>Flaviaestuariibacter</taxon>
    </lineage>
</organism>
<comment type="caution">
    <text evidence="2">The sequence shown here is derived from an EMBL/GenBank/DDBJ whole genome shotgun (WGS) entry which is preliminary data.</text>
</comment>
<dbReference type="NCBIfam" id="NF033573">
    <property type="entry name" value="transpos_IS200"/>
    <property type="match status" value="1"/>
</dbReference>
<feature type="domain" description="Transposase IS200-like" evidence="1">
    <location>
        <begin position="4"/>
        <end position="118"/>
    </location>
</feature>
<gene>
    <name evidence="2" type="primary">tnpA</name>
    <name evidence="2" type="ORF">E0486_09145</name>
</gene>
<protein>
    <submittedName>
        <fullName evidence="2">IS200/IS605 family transposase</fullName>
    </submittedName>
</protein>
<sequence>MSSYTQLHVHLITAVKYRRALLLPPWRDEMLRYQTGHLQNKKQKVLAINAMPDHLHILIGKHPSTAESNLMRDLKSDTSEWINKRGFTEVPFHWQDGYAAFACTKNILPTVIAYIRNQEAHHRKMKFREEIIGMLTERDIPFDSQYLFHDPM</sequence>
<dbReference type="SMART" id="SM01321">
    <property type="entry name" value="Y1_Tnp"/>
    <property type="match status" value="1"/>
</dbReference>
<name>A0A4R4E3R7_9BACT</name>
<dbReference type="PANTHER" id="PTHR33360">
    <property type="entry name" value="TRANSPOSASE FOR INSERTION SEQUENCE ELEMENT IS200"/>
    <property type="match status" value="1"/>
</dbReference>
<reference evidence="2 3" key="1">
    <citation type="submission" date="2019-03" db="EMBL/GenBank/DDBJ databases">
        <authorList>
            <person name="Kim M.K.M."/>
        </authorList>
    </citation>
    <scope>NUCLEOTIDE SEQUENCE [LARGE SCALE GENOMIC DNA]</scope>
    <source>
        <strain evidence="2 3">17J68-15</strain>
    </source>
</reference>
<dbReference type="InterPro" id="IPR036515">
    <property type="entry name" value="Transposase_17_sf"/>
</dbReference>
<dbReference type="OrthoDB" id="9797997at2"/>
<dbReference type="GO" id="GO:0003677">
    <property type="term" value="F:DNA binding"/>
    <property type="evidence" value="ECO:0007669"/>
    <property type="project" value="InterPro"/>
</dbReference>
<evidence type="ECO:0000259" key="1">
    <source>
        <dbReference type="SMART" id="SM01321"/>
    </source>
</evidence>
<dbReference type="AlphaFoldDB" id="A0A4R4E3R7"/>